<dbReference type="EMBL" id="JBHSHT010000001">
    <property type="protein sequence ID" value="MFC4823300.1"/>
    <property type="molecule type" value="Genomic_DNA"/>
</dbReference>
<accession>A0ABD5PYI1</accession>
<dbReference type="RefSeq" id="WP_254267219.1">
    <property type="nucleotide sequence ID" value="NZ_CP100400.1"/>
</dbReference>
<name>A0ABD5PYI1_9EURY</name>
<evidence type="ECO:0000313" key="2">
    <source>
        <dbReference type="Proteomes" id="UP001595945"/>
    </source>
</evidence>
<proteinExistence type="predicted"/>
<comment type="caution">
    <text evidence="1">The sequence shown here is derived from an EMBL/GenBank/DDBJ whole genome shotgun (WGS) entry which is preliminary data.</text>
</comment>
<dbReference type="AlphaFoldDB" id="A0ABD5PYI1"/>
<gene>
    <name evidence="1" type="ORF">ACFO9K_03390</name>
</gene>
<evidence type="ECO:0000313" key="1">
    <source>
        <dbReference type="EMBL" id="MFC4823300.1"/>
    </source>
</evidence>
<reference evidence="1 2" key="1">
    <citation type="journal article" date="2019" name="Int. J. Syst. Evol. Microbiol.">
        <title>The Global Catalogue of Microorganisms (GCM) 10K type strain sequencing project: providing services to taxonomists for standard genome sequencing and annotation.</title>
        <authorList>
            <consortium name="The Broad Institute Genomics Platform"/>
            <consortium name="The Broad Institute Genome Sequencing Center for Infectious Disease"/>
            <person name="Wu L."/>
            <person name="Ma J."/>
        </authorList>
    </citation>
    <scope>NUCLEOTIDE SEQUENCE [LARGE SCALE GENOMIC DNA]</scope>
    <source>
        <strain evidence="1 2">XZYJ18</strain>
    </source>
</reference>
<protein>
    <submittedName>
        <fullName evidence="1">Uncharacterized protein</fullName>
    </submittedName>
</protein>
<dbReference type="InterPro" id="IPR058715">
    <property type="entry name" value="PDDEXK_nuclease-rel"/>
</dbReference>
<dbReference type="GeneID" id="73045652"/>
<dbReference type="Proteomes" id="UP001595945">
    <property type="component" value="Unassembled WGS sequence"/>
</dbReference>
<organism evidence="1 2">
    <name type="scientific">Halorussus aquaticus</name>
    <dbReference type="NCBI Taxonomy" id="2953748"/>
    <lineage>
        <taxon>Archaea</taxon>
        <taxon>Methanobacteriati</taxon>
        <taxon>Methanobacteriota</taxon>
        <taxon>Stenosarchaea group</taxon>
        <taxon>Halobacteria</taxon>
        <taxon>Halobacteriales</taxon>
        <taxon>Haladaptataceae</taxon>
        <taxon>Halorussus</taxon>
    </lineage>
</organism>
<keyword evidence="2" id="KW-1185">Reference proteome</keyword>
<dbReference type="Pfam" id="PF25941">
    <property type="entry name" value="PDDEXK_16"/>
    <property type="match status" value="1"/>
</dbReference>
<sequence length="169" mass="18742">MSDAQAVLHPKAAGESVEANVVQRVEQLAYVSDREAEWCDALADSLLAPTTTDSVIFCGINLLAKGTHVEIKSAQDRLASGQRGRIYVRKRQHERLLEENAAYLVAVYDPRPGRNQRVLAMAIIPASVLDEILPDGWTSVEGDRSERGYRQLSWSRIIDPDDVEGGDQR</sequence>